<evidence type="ECO:0000313" key="2">
    <source>
        <dbReference type="EMBL" id="GAA6144824.1"/>
    </source>
</evidence>
<dbReference type="Pfam" id="PF00563">
    <property type="entry name" value="EAL"/>
    <property type="match status" value="1"/>
</dbReference>
<dbReference type="PROSITE" id="PS50883">
    <property type="entry name" value="EAL"/>
    <property type="match status" value="1"/>
</dbReference>
<evidence type="ECO:0000313" key="3">
    <source>
        <dbReference type="Proteomes" id="UP001481413"/>
    </source>
</evidence>
<name>A0ABP9ZXJ7_9GAMM</name>
<dbReference type="RefSeq" id="WP_353293766.1">
    <property type="nucleotide sequence ID" value="NZ_BAABWH010000002.1"/>
</dbReference>
<organism evidence="2 3">
    <name type="scientific">Thalassolituus maritimus</name>
    <dbReference type="NCBI Taxonomy" id="484498"/>
    <lineage>
        <taxon>Bacteria</taxon>
        <taxon>Pseudomonadati</taxon>
        <taxon>Pseudomonadota</taxon>
        <taxon>Gammaproteobacteria</taxon>
        <taxon>Oceanospirillales</taxon>
        <taxon>Oceanospirillaceae</taxon>
        <taxon>Thalassolituus</taxon>
    </lineage>
</organism>
<sequence>MDNTNTMLLALGTDAPVPEFLTDWLRQEAPHLNLSLRSGMLDAFVPIPDGHMVVITVPHGDPAQRDRVQEVTVHTPTLLIGFSDERPFYPDACVWIDADHLTPHTLRHGLSELEACVAGQLRPLLARQNWMLQCRSLLERTKDLHLQLISCRWRPAASGDSAEIRLDTQQSFEHQLRACAPADALIGKLLDDQFVIVSQDQHHLSKKWLKSHEDDNSFLWTSFLSAPVALHSYDDLGEALQHCVREIERSRMMYSRIGARSLTPDESLVVKDLIRALRNQEFYLEFQPQFDSHTGCMVGAEALLRWLHPELGIVPPTAFIRDAEMAGLIRTLGNWALRETLATWKLLSDRDISIRMAVNVSFPEVADPDYADKVLDLLEEMGVPAASLELELTETAMMLDASVSLHNLNRLKLAGVHIVLDDFGTGFSSLSHLNDLPITGIKLDRAFVTPLSREDEDSAQRHIVATMLDLSKRLKLETTAEGIEDQACLEVIHALGCDRIQGYFYAEPMSVNSLIDRACVQETVLVDYASGQQSLF</sequence>
<proteinExistence type="predicted"/>
<feature type="domain" description="EAL" evidence="1">
    <location>
        <begin position="266"/>
        <end position="522"/>
    </location>
</feature>
<dbReference type="EMBL" id="BAABWH010000002">
    <property type="protein sequence ID" value="GAA6144824.1"/>
    <property type="molecule type" value="Genomic_DNA"/>
</dbReference>
<dbReference type="Gene3D" id="3.20.20.450">
    <property type="entry name" value="EAL domain"/>
    <property type="match status" value="1"/>
</dbReference>
<comment type="caution">
    <text evidence="2">The sequence shown here is derived from an EMBL/GenBank/DDBJ whole genome shotgun (WGS) entry which is preliminary data.</text>
</comment>
<reference evidence="2 3" key="1">
    <citation type="submission" date="2024-04" db="EMBL/GenBank/DDBJ databases">
        <title>Draft genome sequence of Thalassolituus maritimus NBRC 116585.</title>
        <authorList>
            <person name="Miyakawa T."/>
            <person name="Kusuya Y."/>
            <person name="Miura T."/>
        </authorList>
    </citation>
    <scope>NUCLEOTIDE SEQUENCE [LARGE SCALE GENOMIC DNA]</scope>
    <source>
        <strain evidence="2 3">5NW40-0001</strain>
    </source>
</reference>
<dbReference type="PANTHER" id="PTHR33121:SF70">
    <property type="entry name" value="SIGNALING PROTEIN YKOW"/>
    <property type="match status" value="1"/>
</dbReference>
<accession>A0ABP9ZXJ7</accession>
<keyword evidence="3" id="KW-1185">Reference proteome</keyword>
<dbReference type="Proteomes" id="UP001481413">
    <property type="component" value="Unassembled WGS sequence"/>
</dbReference>
<dbReference type="InterPro" id="IPR050706">
    <property type="entry name" value="Cyclic-di-GMP_PDE-like"/>
</dbReference>
<dbReference type="SUPFAM" id="SSF141868">
    <property type="entry name" value="EAL domain-like"/>
    <property type="match status" value="1"/>
</dbReference>
<dbReference type="InterPro" id="IPR001633">
    <property type="entry name" value="EAL_dom"/>
</dbReference>
<gene>
    <name evidence="2" type="ORF">NBRC116585_09410</name>
</gene>
<dbReference type="InterPro" id="IPR035919">
    <property type="entry name" value="EAL_sf"/>
</dbReference>
<protein>
    <recommendedName>
        <fullName evidence="1">EAL domain-containing protein</fullName>
    </recommendedName>
</protein>
<dbReference type="SMART" id="SM00052">
    <property type="entry name" value="EAL"/>
    <property type="match status" value="1"/>
</dbReference>
<dbReference type="PANTHER" id="PTHR33121">
    <property type="entry name" value="CYCLIC DI-GMP PHOSPHODIESTERASE PDEF"/>
    <property type="match status" value="1"/>
</dbReference>
<dbReference type="CDD" id="cd01948">
    <property type="entry name" value="EAL"/>
    <property type="match status" value="1"/>
</dbReference>
<evidence type="ECO:0000259" key="1">
    <source>
        <dbReference type="PROSITE" id="PS50883"/>
    </source>
</evidence>